<dbReference type="InterPro" id="IPR036097">
    <property type="entry name" value="HisK_dim/P_sf"/>
</dbReference>
<dbReference type="CDD" id="cd00082">
    <property type="entry name" value="HisKA"/>
    <property type="match status" value="1"/>
</dbReference>
<keyword evidence="10" id="KW-0067">ATP-binding</keyword>
<name>A0A916YU16_9BACT</name>
<dbReference type="PROSITE" id="PS50885">
    <property type="entry name" value="HAMP"/>
    <property type="match status" value="1"/>
</dbReference>
<dbReference type="RefSeq" id="WP_188766416.1">
    <property type="nucleotide sequence ID" value="NZ_BMKK01000004.1"/>
</dbReference>
<keyword evidence="18" id="KW-1185">Reference proteome</keyword>
<evidence type="ECO:0000256" key="13">
    <source>
        <dbReference type="ARBA" id="ARBA00023136"/>
    </source>
</evidence>
<dbReference type="PROSITE" id="PS50109">
    <property type="entry name" value="HIS_KIN"/>
    <property type="match status" value="1"/>
</dbReference>
<dbReference type="PRINTS" id="PR00344">
    <property type="entry name" value="BCTRLSENSOR"/>
</dbReference>
<evidence type="ECO:0000256" key="12">
    <source>
        <dbReference type="ARBA" id="ARBA00023012"/>
    </source>
</evidence>
<keyword evidence="4" id="KW-1003">Cell membrane</keyword>
<reference evidence="17" key="1">
    <citation type="journal article" date="2014" name="Int. J. Syst. Evol. Microbiol.">
        <title>Complete genome sequence of Corynebacterium casei LMG S-19264T (=DSM 44701T), isolated from a smear-ripened cheese.</title>
        <authorList>
            <consortium name="US DOE Joint Genome Institute (JGI-PGF)"/>
            <person name="Walter F."/>
            <person name="Albersmeier A."/>
            <person name="Kalinowski J."/>
            <person name="Ruckert C."/>
        </authorList>
    </citation>
    <scope>NUCLEOTIDE SEQUENCE</scope>
    <source>
        <strain evidence="17">CGMCC 1.15958</strain>
    </source>
</reference>
<evidence type="ECO:0000313" key="18">
    <source>
        <dbReference type="Proteomes" id="UP000609064"/>
    </source>
</evidence>
<keyword evidence="11 14" id="KW-1133">Transmembrane helix</keyword>
<dbReference type="InterPro" id="IPR004358">
    <property type="entry name" value="Sig_transdc_His_kin-like_C"/>
</dbReference>
<dbReference type="SMART" id="SM00388">
    <property type="entry name" value="HisKA"/>
    <property type="match status" value="1"/>
</dbReference>
<dbReference type="SUPFAM" id="SSF158472">
    <property type="entry name" value="HAMP domain-like"/>
    <property type="match status" value="1"/>
</dbReference>
<dbReference type="Pfam" id="PF00512">
    <property type="entry name" value="HisKA"/>
    <property type="match status" value="1"/>
</dbReference>
<dbReference type="EMBL" id="BMKK01000004">
    <property type="protein sequence ID" value="GGD59984.1"/>
    <property type="molecule type" value="Genomic_DNA"/>
</dbReference>
<evidence type="ECO:0000256" key="10">
    <source>
        <dbReference type="ARBA" id="ARBA00022840"/>
    </source>
</evidence>
<dbReference type="GO" id="GO:0005886">
    <property type="term" value="C:plasma membrane"/>
    <property type="evidence" value="ECO:0007669"/>
    <property type="project" value="UniProtKB-SubCell"/>
</dbReference>
<evidence type="ECO:0000256" key="3">
    <source>
        <dbReference type="ARBA" id="ARBA00012438"/>
    </source>
</evidence>
<sequence length="459" mass="52932">MKTQLKIALVLILTNVIMLLLLGGSIYYFLYNYSYTDFYKRLETRAKISAKYNYDADKIDAQSFKKIRDENLEKLSEERDYRFEVKSEDDLSIIAQKTTLPLGFLKEILNKAKSTLQVNETFYTGIRYNSNDRQYIVIVSAKNYYASHHLIFMRNIILVAFFLIVIFITSLSFYFSKHIFDPIKNITDSVRQISTDNIHQRIEEKYNDNEISQLISTFNDLLNRLETAFETQKNFVSNASHEFGTPLTSIMGEAEVMLMKERTPEEYQQSLNSILGQAERLNQITQTLLYLAQTGYSNKKVNFEILRTDELLWQAKGIIDKLNPKNNIIIDFSLLPENPFKLKVMGNKQLLSLAFTNLLSNACKYSNNKPVNVSIASSDNQVFLIIKDQGIGIPESEMQFIYDPFFRASNTRHFEGYGIGLPLSRNIIKIHNGLLFVSSVVNEGTTVQIKLPLANIQKY</sequence>
<dbReference type="GO" id="GO:0000155">
    <property type="term" value="F:phosphorelay sensor kinase activity"/>
    <property type="evidence" value="ECO:0007669"/>
    <property type="project" value="InterPro"/>
</dbReference>
<dbReference type="InterPro" id="IPR036890">
    <property type="entry name" value="HATPase_C_sf"/>
</dbReference>
<comment type="subcellular location">
    <subcellularLocation>
        <location evidence="2">Cell membrane</location>
        <topology evidence="2">Multi-pass membrane protein</topology>
    </subcellularLocation>
</comment>
<dbReference type="Gene3D" id="6.10.340.10">
    <property type="match status" value="1"/>
</dbReference>
<feature type="transmembrane region" description="Helical" evidence="14">
    <location>
        <begin position="7"/>
        <end position="30"/>
    </location>
</feature>
<evidence type="ECO:0000259" key="16">
    <source>
        <dbReference type="PROSITE" id="PS50885"/>
    </source>
</evidence>
<evidence type="ECO:0000256" key="9">
    <source>
        <dbReference type="ARBA" id="ARBA00022777"/>
    </source>
</evidence>
<keyword evidence="5" id="KW-0597">Phosphoprotein</keyword>
<reference evidence="17" key="2">
    <citation type="submission" date="2020-09" db="EMBL/GenBank/DDBJ databases">
        <authorList>
            <person name="Sun Q."/>
            <person name="Zhou Y."/>
        </authorList>
    </citation>
    <scope>NUCLEOTIDE SEQUENCE</scope>
    <source>
        <strain evidence="17">CGMCC 1.15958</strain>
    </source>
</reference>
<dbReference type="InterPro" id="IPR003594">
    <property type="entry name" value="HATPase_dom"/>
</dbReference>
<comment type="caution">
    <text evidence="17">The sequence shown here is derived from an EMBL/GenBank/DDBJ whole genome shotgun (WGS) entry which is preliminary data.</text>
</comment>
<feature type="domain" description="Histidine kinase" evidence="15">
    <location>
        <begin position="238"/>
        <end position="455"/>
    </location>
</feature>
<evidence type="ECO:0000256" key="14">
    <source>
        <dbReference type="SAM" id="Phobius"/>
    </source>
</evidence>
<dbReference type="SMART" id="SM00304">
    <property type="entry name" value="HAMP"/>
    <property type="match status" value="1"/>
</dbReference>
<dbReference type="AlphaFoldDB" id="A0A916YU16"/>
<evidence type="ECO:0000256" key="4">
    <source>
        <dbReference type="ARBA" id="ARBA00022475"/>
    </source>
</evidence>
<comment type="catalytic activity">
    <reaction evidence="1">
        <text>ATP + protein L-histidine = ADP + protein N-phospho-L-histidine.</text>
        <dbReference type="EC" id="2.7.13.3"/>
    </reaction>
</comment>
<dbReference type="PANTHER" id="PTHR45528:SF1">
    <property type="entry name" value="SENSOR HISTIDINE KINASE CPXA"/>
    <property type="match status" value="1"/>
</dbReference>
<dbReference type="InterPro" id="IPR003660">
    <property type="entry name" value="HAMP_dom"/>
</dbReference>
<keyword evidence="7 14" id="KW-0812">Transmembrane</keyword>
<dbReference type="InterPro" id="IPR050398">
    <property type="entry name" value="HssS/ArlS-like"/>
</dbReference>
<keyword evidence="8" id="KW-0547">Nucleotide-binding</keyword>
<evidence type="ECO:0000259" key="15">
    <source>
        <dbReference type="PROSITE" id="PS50109"/>
    </source>
</evidence>
<dbReference type="SMART" id="SM00387">
    <property type="entry name" value="HATPase_c"/>
    <property type="match status" value="1"/>
</dbReference>
<protein>
    <recommendedName>
        <fullName evidence="3">histidine kinase</fullName>
        <ecNumber evidence="3">2.7.13.3</ecNumber>
    </recommendedName>
</protein>
<organism evidence="17 18">
    <name type="scientific">Emticicia aquatilis</name>
    <dbReference type="NCBI Taxonomy" id="1537369"/>
    <lineage>
        <taxon>Bacteria</taxon>
        <taxon>Pseudomonadati</taxon>
        <taxon>Bacteroidota</taxon>
        <taxon>Cytophagia</taxon>
        <taxon>Cytophagales</taxon>
        <taxon>Leadbetterellaceae</taxon>
        <taxon>Emticicia</taxon>
    </lineage>
</organism>
<keyword evidence="9 17" id="KW-0418">Kinase</keyword>
<evidence type="ECO:0000256" key="5">
    <source>
        <dbReference type="ARBA" id="ARBA00022553"/>
    </source>
</evidence>
<keyword evidence="13 14" id="KW-0472">Membrane</keyword>
<dbReference type="Gene3D" id="3.30.565.10">
    <property type="entry name" value="Histidine kinase-like ATPase, C-terminal domain"/>
    <property type="match status" value="1"/>
</dbReference>
<dbReference type="SUPFAM" id="SSF47384">
    <property type="entry name" value="Homodimeric domain of signal transducing histidine kinase"/>
    <property type="match status" value="1"/>
</dbReference>
<gene>
    <name evidence="17" type="ORF">GCM10011514_24940</name>
</gene>
<dbReference type="EC" id="2.7.13.3" evidence="3"/>
<dbReference type="Pfam" id="PF00672">
    <property type="entry name" value="HAMP"/>
    <property type="match status" value="1"/>
</dbReference>
<evidence type="ECO:0000313" key="17">
    <source>
        <dbReference type="EMBL" id="GGD59984.1"/>
    </source>
</evidence>
<dbReference type="InterPro" id="IPR005467">
    <property type="entry name" value="His_kinase_dom"/>
</dbReference>
<dbReference type="CDD" id="cd06225">
    <property type="entry name" value="HAMP"/>
    <property type="match status" value="1"/>
</dbReference>
<evidence type="ECO:0000256" key="1">
    <source>
        <dbReference type="ARBA" id="ARBA00000085"/>
    </source>
</evidence>
<dbReference type="InterPro" id="IPR003661">
    <property type="entry name" value="HisK_dim/P_dom"/>
</dbReference>
<dbReference type="Gene3D" id="1.10.287.130">
    <property type="match status" value="1"/>
</dbReference>
<evidence type="ECO:0000256" key="11">
    <source>
        <dbReference type="ARBA" id="ARBA00022989"/>
    </source>
</evidence>
<dbReference type="GO" id="GO:0005524">
    <property type="term" value="F:ATP binding"/>
    <property type="evidence" value="ECO:0007669"/>
    <property type="project" value="UniProtKB-KW"/>
</dbReference>
<dbReference type="Pfam" id="PF02518">
    <property type="entry name" value="HATPase_c"/>
    <property type="match status" value="1"/>
</dbReference>
<proteinExistence type="predicted"/>
<evidence type="ECO:0000256" key="8">
    <source>
        <dbReference type="ARBA" id="ARBA00022741"/>
    </source>
</evidence>
<keyword evidence="12" id="KW-0902">Two-component regulatory system</keyword>
<dbReference type="PANTHER" id="PTHR45528">
    <property type="entry name" value="SENSOR HISTIDINE KINASE CPXA"/>
    <property type="match status" value="1"/>
</dbReference>
<accession>A0A916YU16</accession>
<evidence type="ECO:0000256" key="6">
    <source>
        <dbReference type="ARBA" id="ARBA00022679"/>
    </source>
</evidence>
<feature type="transmembrane region" description="Helical" evidence="14">
    <location>
        <begin position="151"/>
        <end position="175"/>
    </location>
</feature>
<evidence type="ECO:0000256" key="2">
    <source>
        <dbReference type="ARBA" id="ARBA00004651"/>
    </source>
</evidence>
<evidence type="ECO:0000256" key="7">
    <source>
        <dbReference type="ARBA" id="ARBA00022692"/>
    </source>
</evidence>
<dbReference type="SUPFAM" id="SSF55874">
    <property type="entry name" value="ATPase domain of HSP90 chaperone/DNA topoisomerase II/histidine kinase"/>
    <property type="match status" value="1"/>
</dbReference>
<keyword evidence="6" id="KW-0808">Transferase</keyword>
<feature type="domain" description="HAMP" evidence="16">
    <location>
        <begin position="177"/>
        <end position="230"/>
    </location>
</feature>
<dbReference type="Proteomes" id="UP000609064">
    <property type="component" value="Unassembled WGS sequence"/>
</dbReference>